<dbReference type="EMBL" id="KR296959">
    <property type="protein sequence ID" value="ALJ82907.1"/>
    <property type="molecule type" value="mRNA"/>
</dbReference>
<evidence type="ECO:0000313" key="16">
    <source>
        <dbReference type="EMBL" id="ALJ82907.1"/>
    </source>
</evidence>
<keyword evidence="11" id="KW-0560">Oxidoreductase</keyword>
<dbReference type="GO" id="GO:0050660">
    <property type="term" value="F:flavin adenine dinucleotide binding"/>
    <property type="evidence" value="ECO:0007669"/>
    <property type="project" value="InterPro"/>
</dbReference>
<dbReference type="PRINTS" id="PR00420">
    <property type="entry name" value="RNGMNOXGNASE"/>
</dbReference>
<evidence type="ECO:0000256" key="12">
    <source>
        <dbReference type="ARBA" id="ARBA00030508"/>
    </source>
</evidence>
<accession>A0A0P0HFV3</accession>
<comment type="subcellular location">
    <subcellularLocation>
        <location evidence="3">Periplasm</location>
    </subcellularLocation>
</comment>
<comment type="similarity">
    <text evidence="4">Belongs to the GMC oxidoreductase family.</text>
</comment>
<dbReference type="GO" id="GO:0042597">
    <property type="term" value="C:periplasmic space"/>
    <property type="evidence" value="ECO:0007669"/>
    <property type="project" value="UniProtKB-SubCell"/>
</dbReference>
<dbReference type="Gene3D" id="3.50.50.60">
    <property type="entry name" value="FAD/NAD(P)-binding domain"/>
    <property type="match status" value="2"/>
</dbReference>
<evidence type="ECO:0000256" key="14">
    <source>
        <dbReference type="ARBA" id="ARBA00031330"/>
    </source>
</evidence>
<feature type="domain" description="Glucose-methanol-choline oxidoreductase C-terminal" evidence="15">
    <location>
        <begin position="454"/>
        <end position="573"/>
    </location>
</feature>
<dbReference type="InterPro" id="IPR007867">
    <property type="entry name" value="GMC_OxRtase_C"/>
</dbReference>
<sequence>MSNLPPHEIHAKTGINQFDVFIAGSGPIGATYARLLTRHGYNVIMTEIGDQETRVPASHKKNEIEYQKDIDRFVRVIQGALSTVSVPPASTVIPQLDPSAWRPEDPSQMTLLNGRNPNQQTYDNLPAESVTRCVGGMSTHWTCATPEFFKENGERPKIFPGDETLDDDEWKLLYEAARNLIGVSSTEFDQSIRHNTVLHTLQKAFPNRGIKPLPLACHRLAKGSPYVRWHAADNVYYDLFDQSLFGKVNSEGIARGKFFLLTNTRCTKLHTSNPNATKDVNVGVAEVMDLLADRFTGSDQHKQVSFAINAKVYVVAAGAVATPQILANSDFGGLEGQQGKALLPALGVGITEQPLAFCQIILNQHIVDDLKNLNGRPQWWKDAVEAHRRAHPKDPLWIPFQDPEPQVNIPVTKDFPWHAQIHRDAFSYGEAGPRADSRVVVDLRFFARQAREPKNKLTFDKKITDVYGMPQPTFKYLPTTQYADEAGKMMKDMTEVASALGGYLPGSEPQFMAPGLALHLGGTVRLGHGSEINESVANFNSQVWNFKNLYVAGNGTIPTAFAANPTLTSIALALRATHHIVKVLKADPNNLKPAVPEEKLEATPKEYLKWLTDPTNPDFPDHHDLQKEHKEVIVKAEPSHT</sequence>
<dbReference type="AlphaFoldDB" id="A0A0P0HFV3"/>
<protein>
    <recommendedName>
        <fullName evidence="7">Pyranose 2-oxidase</fullName>
        <ecNumber evidence="6">1.1.3.10</ecNumber>
    </recommendedName>
    <alternativeName>
        <fullName evidence="13">FAD-oxidoreductase</fullName>
    </alternativeName>
    <alternativeName>
        <fullName evidence="12">Glucose 2-oxidase</fullName>
    </alternativeName>
    <alternativeName>
        <fullName evidence="14">Pyranose:oxygen 2-oxidoreductase</fullName>
    </alternativeName>
</protein>
<evidence type="ECO:0000256" key="8">
    <source>
        <dbReference type="ARBA" id="ARBA00022630"/>
    </source>
</evidence>
<name>A0A0P0HFV3_IRPLA</name>
<evidence type="ECO:0000256" key="13">
    <source>
        <dbReference type="ARBA" id="ARBA00031159"/>
    </source>
</evidence>
<dbReference type="NCBIfam" id="TIGR02462">
    <property type="entry name" value="pyranose_ox"/>
    <property type="match status" value="1"/>
</dbReference>
<keyword evidence="9" id="KW-0574">Periplasm</keyword>
<evidence type="ECO:0000256" key="10">
    <source>
        <dbReference type="ARBA" id="ARBA00022827"/>
    </source>
</evidence>
<dbReference type="SMR" id="A0A0P0HFV3"/>
<proteinExistence type="evidence at transcript level"/>
<evidence type="ECO:0000259" key="15">
    <source>
        <dbReference type="Pfam" id="PF05199"/>
    </source>
</evidence>
<dbReference type="Gene3D" id="3.30.1920.50">
    <property type="match status" value="1"/>
</dbReference>
<comment type="subunit">
    <text evidence="5">Homotetramer.</text>
</comment>
<dbReference type="InterPro" id="IPR051473">
    <property type="entry name" value="P2Ox-like"/>
</dbReference>
<evidence type="ECO:0000256" key="4">
    <source>
        <dbReference type="ARBA" id="ARBA00010790"/>
    </source>
</evidence>
<dbReference type="PANTHER" id="PTHR42784">
    <property type="entry name" value="PYRANOSE 2-OXIDASE"/>
    <property type="match status" value="1"/>
</dbReference>
<dbReference type="PANTHER" id="PTHR42784:SF1">
    <property type="entry name" value="PYRANOSE 2-OXIDASE"/>
    <property type="match status" value="1"/>
</dbReference>
<dbReference type="SUPFAM" id="SSF54373">
    <property type="entry name" value="FAD-linked reductases, C-terminal domain"/>
    <property type="match status" value="1"/>
</dbReference>
<dbReference type="InterPro" id="IPR012814">
    <property type="entry name" value="P2OX"/>
</dbReference>
<organism evidence="16">
    <name type="scientific">Irpex lacteus</name>
    <name type="common">Milk-white toothed polypore</name>
    <name type="synonym">Polyporus tulipiferae</name>
    <dbReference type="NCBI Taxonomy" id="5319"/>
    <lineage>
        <taxon>Eukaryota</taxon>
        <taxon>Fungi</taxon>
        <taxon>Dikarya</taxon>
        <taxon>Basidiomycota</taxon>
        <taxon>Agaricomycotina</taxon>
        <taxon>Agaricomycetes</taxon>
        <taxon>Polyporales</taxon>
        <taxon>Irpicaceae</taxon>
        <taxon>Irpex</taxon>
    </lineage>
</organism>
<evidence type="ECO:0000256" key="11">
    <source>
        <dbReference type="ARBA" id="ARBA00023002"/>
    </source>
</evidence>
<keyword evidence="8" id="KW-0285">Flavoprotein</keyword>
<dbReference type="GO" id="GO:0050233">
    <property type="term" value="F:pyranose oxidase activity"/>
    <property type="evidence" value="ECO:0007669"/>
    <property type="project" value="UniProtKB-EC"/>
</dbReference>
<reference evidence="16" key="1">
    <citation type="submission" date="2015-04" db="EMBL/GenBank/DDBJ databases">
        <title>Genomic and Molecular Mechanisms for Efficient Biodegradation of Aromatic Dye.</title>
        <authorList>
            <person name="Yuan J."/>
        </authorList>
    </citation>
    <scope>NUCLEOTIDE SEQUENCE</scope>
    <source>
        <strain evidence="16">CD2</strain>
    </source>
</reference>
<evidence type="ECO:0000256" key="9">
    <source>
        <dbReference type="ARBA" id="ARBA00022764"/>
    </source>
</evidence>
<dbReference type="SUPFAM" id="SSF51905">
    <property type="entry name" value="FAD/NAD(P)-binding domain"/>
    <property type="match status" value="1"/>
</dbReference>
<evidence type="ECO:0000256" key="7">
    <source>
        <dbReference type="ARBA" id="ARBA00016408"/>
    </source>
</evidence>
<comment type="cofactor">
    <cofactor evidence="2">
        <name>FAD</name>
        <dbReference type="ChEBI" id="CHEBI:57692"/>
    </cofactor>
</comment>
<dbReference type="EC" id="1.1.3.10" evidence="6"/>
<evidence type="ECO:0000256" key="3">
    <source>
        <dbReference type="ARBA" id="ARBA00004418"/>
    </source>
</evidence>
<comment type="catalytic activity">
    <reaction evidence="1">
        <text>D-glucose + O2 = 2-dehydro-D-glucose + H2O2</text>
        <dbReference type="Rhea" id="RHEA:10552"/>
        <dbReference type="ChEBI" id="CHEBI:4167"/>
        <dbReference type="ChEBI" id="CHEBI:15379"/>
        <dbReference type="ChEBI" id="CHEBI:16240"/>
        <dbReference type="ChEBI" id="CHEBI:16609"/>
        <dbReference type="EC" id="1.1.3.10"/>
    </reaction>
</comment>
<evidence type="ECO:0000256" key="1">
    <source>
        <dbReference type="ARBA" id="ARBA00000827"/>
    </source>
</evidence>
<keyword evidence="10" id="KW-0274">FAD</keyword>
<dbReference type="Pfam" id="PF05199">
    <property type="entry name" value="GMC_oxred_C"/>
    <property type="match status" value="1"/>
</dbReference>
<evidence type="ECO:0000256" key="2">
    <source>
        <dbReference type="ARBA" id="ARBA00001974"/>
    </source>
</evidence>
<evidence type="ECO:0000256" key="5">
    <source>
        <dbReference type="ARBA" id="ARBA00011881"/>
    </source>
</evidence>
<evidence type="ECO:0000256" key="6">
    <source>
        <dbReference type="ARBA" id="ARBA00013082"/>
    </source>
</evidence>
<dbReference type="InterPro" id="IPR036188">
    <property type="entry name" value="FAD/NAD-bd_sf"/>
</dbReference>